<reference evidence="2 3" key="1">
    <citation type="submission" date="2020-08" db="EMBL/GenBank/DDBJ databases">
        <title>A Genomic Blueprint of the Chicken Gut Microbiome.</title>
        <authorList>
            <person name="Gilroy R."/>
            <person name="Ravi A."/>
            <person name="Getino M."/>
            <person name="Pursley I."/>
            <person name="Horton D.L."/>
            <person name="Alikhan N.-F."/>
            <person name="Baker D."/>
            <person name="Gharbi K."/>
            <person name="Hall N."/>
            <person name="Watson M."/>
            <person name="Adriaenssens E.M."/>
            <person name="Foster-Nyarko E."/>
            <person name="Jarju S."/>
            <person name="Secka A."/>
            <person name="Antonio M."/>
            <person name="Oren A."/>
            <person name="Chaudhuri R."/>
            <person name="La Ragione R.M."/>
            <person name="Hildebrand F."/>
            <person name="Pallen M.J."/>
        </authorList>
    </citation>
    <scope>NUCLEOTIDE SEQUENCE [LARGE SCALE GENOMIC DNA]</scope>
    <source>
        <strain evidence="2 3">Sa1CVA4</strain>
    </source>
</reference>
<keyword evidence="1" id="KW-0472">Membrane</keyword>
<accession>A0ABR8WLC4</accession>
<dbReference type="Proteomes" id="UP000626242">
    <property type="component" value="Unassembled WGS sequence"/>
</dbReference>
<keyword evidence="1" id="KW-1133">Transmembrane helix</keyword>
<sequence length="135" mass="15590">MKPTTLYIILFFVMIAVHFGLWEWLKIGFDVVFFRYYIFLTLLFVMVITVLSIIKNQFPQYIGFGFLGLVMVKMAALFIAMGQLELSTVPNYKLHFAIPYLVSLILETLFAVKLIQFQDASAAEKDEKNQETTSL</sequence>
<keyword evidence="1" id="KW-0812">Transmembrane</keyword>
<gene>
    <name evidence="2" type="ORF">H9628_05220</name>
</gene>
<comment type="caution">
    <text evidence="2">The sequence shown here is derived from an EMBL/GenBank/DDBJ whole genome shotgun (WGS) entry which is preliminary data.</text>
</comment>
<feature type="transmembrane region" description="Helical" evidence="1">
    <location>
        <begin position="61"/>
        <end position="84"/>
    </location>
</feature>
<keyword evidence="3" id="KW-1185">Reference proteome</keyword>
<dbReference type="EMBL" id="JACSPS010000002">
    <property type="protein sequence ID" value="MBD8017864.1"/>
    <property type="molecule type" value="Genomic_DNA"/>
</dbReference>
<name>A0ABR8WLC4_9FLAO</name>
<evidence type="ECO:0000313" key="2">
    <source>
        <dbReference type="EMBL" id="MBD8017864.1"/>
    </source>
</evidence>
<organism evidence="2 3">
    <name type="scientific">Kaistella pullorum</name>
    <dbReference type="NCBI Taxonomy" id="2763074"/>
    <lineage>
        <taxon>Bacteria</taxon>
        <taxon>Pseudomonadati</taxon>
        <taxon>Bacteroidota</taxon>
        <taxon>Flavobacteriia</taxon>
        <taxon>Flavobacteriales</taxon>
        <taxon>Weeksellaceae</taxon>
        <taxon>Chryseobacterium group</taxon>
        <taxon>Kaistella</taxon>
    </lineage>
</organism>
<protein>
    <submittedName>
        <fullName evidence="2">Uncharacterized protein</fullName>
    </submittedName>
</protein>
<proteinExistence type="predicted"/>
<dbReference type="RefSeq" id="WP_251833073.1">
    <property type="nucleotide sequence ID" value="NZ_JACSPS010000002.1"/>
</dbReference>
<feature type="transmembrane region" description="Helical" evidence="1">
    <location>
        <begin position="96"/>
        <end position="115"/>
    </location>
</feature>
<evidence type="ECO:0000313" key="3">
    <source>
        <dbReference type="Proteomes" id="UP000626242"/>
    </source>
</evidence>
<feature type="transmembrane region" description="Helical" evidence="1">
    <location>
        <begin position="34"/>
        <end position="54"/>
    </location>
</feature>
<feature type="transmembrane region" description="Helical" evidence="1">
    <location>
        <begin position="5"/>
        <end position="22"/>
    </location>
</feature>
<evidence type="ECO:0000256" key="1">
    <source>
        <dbReference type="SAM" id="Phobius"/>
    </source>
</evidence>